<accession>W6R5U8</accession>
<evidence type="ECO:0000313" key="3">
    <source>
        <dbReference type="Proteomes" id="UP000032841"/>
    </source>
</evidence>
<sequence length="87" mass="9876">MCFFRPQAGSQLAYLILLLINPHQRLLQLGLYVLQASERFTPPKELPIQGNSSSLHKQHANTHNEPRHPKSKHALLSLCQSALLQRT</sequence>
<reference evidence="2 3" key="1">
    <citation type="submission" date="2013-11" db="EMBL/GenBank/DDBJ databases">
        <title>Complete genome sequence of the cyanide-degrading bacterium Pseudomonas pseudoalcaligenes CECT 5344.</title>
        <authorList>
            <person name="Wibberg D."/>
            <person name="Puehler A."/>
            <person name="Schlueter A."/>
        </authorList>
    </citation>
    <scope>NUCLEOTIDE SEQUENCE [LARGE SCALE GENOMIC DNA]</scope>
    <source>
        <strain evidence="3">CECT 5344</strain>
    </source>
</reference>
<name>W6R5U8_ECTO5</name>
<dbReference type="HOGENOM" id="CLU_2480954_0_0_6"/>
<proteinExistence type="predicted"/>
<gene>
    <name evidence="2" type="ORF">BN5_3175</name>
</gene>
<dbReference type="Proteomes" id="UP000032841">
    <property type="component" value="Chromosome"/>
</dbReference>
<dbReference type="AlphaFoldDB" id="W6R5U8"/>
<protein>
    <submittedName>
        <fullName evidence="2">Uncharacterized protein</fullName>
    </submittedName>
</protein>
<dbReference type="KEGG" id="ppse:BN5_3175"/>
<evidence type="ECO:0000313" key="2">
    <source>
        <dbReference type="EMBL" id="CDM41731.1"/>
    </source>
</evidence>
<dbReference type="EMBL" id="HG916826">
    <property type="protein sequence ID" value="CDM41731.1"/>
    <property type="molecule type" value="Genomic_DNA"/>
</dbReference>
<evidence type="ECO:0000256" key="1">
    <source>
        <dbReference type="SAM" id="MobiDB-lite"/>
    </source>
</evidence>
<feature type="region of interest" description="Disordered" evidence="1">
    <location>
        <begin position="44"/>
        <end position="72"/>
    </location>
</feature>
<organism evidence="2 3">
    <name type="scientific">Ectopseudomonas oleovorans (strain CECT 5344)</name>
    <name type="common">Pseudomonas pseudoalcaligenes</name>
    <dbReference type="NCBI Taxonomy" id="1182590"/>
    <lineage>
        <taxon>Bacteria</taxon>
        <taxon>Pseudomonadati</taxon>
        <taxon>Pseudomonadota</taxon>
        <taxon>Gammaproteobacteria</taxon>
        <taxon>Pseudomonadales</taxon>
        <taxon>Pseudomonadaceae</taxon>
        <taxon>Ectopseudomonas</taxon>
    </lineage>
</organism>